<reference evidence="1 2" key="1">
    <citation type="journal article" date="2018" name="IMA Fungus">
        <title>IMA Genome-F 10: Nine draft genome sequences of Claviceps purpurea s.lat., including C. arundinis, C. humidiphila, and C. cf. spartinae, pseudomolecules for the pitch canker pathogen Fusarium circinatum, draft genome of Davidsoniella eucalypti, Grosmannia galeiformis, Quambalaria eucalypti, and Teratosphaeria destructans.</title>
        <authorList>
            <person name="Wingfield B.D."/>
            <person name="Liu M."/>
            <person name="Nguyen H.D."/>
            <person name="Lane F.A."/>
            <person name="Morgan S.W."/>
            <person name="De Vos L."/>
            <person name="Wilken P.M."/>
            <person name="Duong T.A."/>
            <person name="Aylward J."/>
            <person name="Coetzee M.P."/>
            <person name="Dadej K."/>
            <person name="De Beer Z.W."/>
            <person name="Findlay W."/>
            <person name="Havenga M."/>
            <person name="Kolarik M."/>
            <person name="Menzies J.G."/>
            <person name="Naidoo K."/>
            <person name="Pochopski O."/>
            <person name="Shoukouhi P."/>
            <person name="Santana Q.C."/>
            <person name="Seifert K.A."/>
            <person name="Soal N."/>
            <person name="Steenkamp E.T."/>
            <person name="Tatham C.T."/>
            <person name="van der Nest M.A."/>
            <person name="Wingfield M.J."/>
        </authorList>
    </citation>
    <scope>NUCLEOTIDE SEQUENCE [LARGE SCALE GENOMIC DNA]</scope>
    <source>
        <strain evidence="1">CMW44962</strain>
    </source>
</reference>
<sequence length="84" mass="9041">MFLCAVSKTERAEVTLQVCIAPDRPVVRHDQQALLIGPADSRDRVPVPRDLPDQLPGATVDVDRRLGGLSTAVGVDFGFIADES</sequence>
<gene>
    <name evidence="1" type="ORF">Tdes44962_MAKER10017</name>
</gene>
<name>A0A9W7SQA7_9PEZI</name>
<evidence type="ECO:0000313" key="1">
    <source>
        <dbReference type="EMBL" id="KAH9826634.1"/>
    </source>
</evidence>
<keyword evidence="2" id="KW-1185">Reference proteome</keyword>
<organism evidence="1 2">
    <name type="scientific">Teratosphaeria destructans</name>
    <dbReference type="NCBI Taxonomy" id="418781"/>
    <lineage>
        <taxon>Eukaryota</taxon>
        <taxon>Fungi</taxon>
        <taxon>Dikarya</taxon>
        <taxon>Ascomycota</taxon>
        <taxon>Pezizomycotina</taxon>
        <taxon>Dothideomycetes</taxon>
        <taxon>Dothideomycetidae</taxon>
        <taxon>Mycosphaerellales</taxon>
        <taxon>Teratosphaeriaceae</taxon>
        <taxon>Teratosphaeria</taxon>
    </lineage>
</organism>
<protein>
    <submittedName>
        <fullName evidence="1">Uncharacterized protein</fullName>
    </submittedName>
</protein>
<reference evidence="1 2" key="2">
    <citation type="journal article" date="2021" name="Curr. Genet.">
        <title>Genetic response to nitrogen starvation in the aggressive Eucalyptus foliar pathogen Teratosphaeria destructans.</title>
        <authorList>
            <person name="Havenga M."/>
            <person name="Wingfield B.D."/>
            <person name="Wingfield M.J."/>
            <person name="Dreyer L.L."/>
            <person name="Roets F."/>
            <person name="Aylward J."/>
        </authorList>
    </citation>
    <scope>NUCLEOTIDE SEQUENCE [LARGE SCALE GENOMIC DNA]</scope>
    <source>
        <strain evidence="1">CMW44962</strain>
    </source>
</reference>
<proteinExistence type="predicted"/>
<dbReference type="EMBL" id="RIBY02001973">
    <property type="protein sequence ID" value="KAH9826634.1"/>
    <property type="molecule type" value="Genomic_DNA"/>
</dbReference>
<comment type="caution">
    <text evidence="1">The sequence shown here is derived from an EMBL/GenBank/DDBJ whole genome shotgun (WGS) entry which is preliminary data.</text>
</comment>
<dbReference type="Proteomes" id="UP001138500">
    <property type="component" value="Unassembled WGS sequence"/>
</dbReference>
<dbReference type="AlphaFoldDB" id="A0A9W7SQA7"/>
<accession>A0A9W7SQA7</accession>
<evidence type="ECO:0000313" key="2">
    <source>
        <dbReference type="Proteomes" id="UP001138500"/>
    </source>
</evidence>